<dbReference type="AlphaFoldDB" id="A0A0H3X023"/>
<dbReference type="EMBL" id="CP011808">
    <property type="protein sequence ID" value="AKM33327.1"/>
    <property type="molecule type" value="Genomic_DNA"/>
</dbReference>
<accession>A0A0H3X023</accession>
<sequence length="106" mass="11899">MARLTFEEIKQMTYEELGAIEDPTDLTNIGCLSPMLVAYVVRTEQLHSRFAGVAFRDLLNAINNAVTMVPWSAEAVQQAVTEERNPDVDAYLDHLHVFISAALRPH</sequence>
<gene>
    <name evidence="1" type="ORF">AB870_24345</name>
</gene>
<name>A0A0H3X023_9BURK</name>
<reference evidence="1" key="1">
    <citation type="submission" date="2016-06" db="EMBL/GenBank/DDBJ databases">
        <title>Complete Genome Sequence of Pandoraea faecigallinarum DSM-23572.</title>
        <authorList>
            <person name="Yong D."/>
            <person name="Ee R."/>
            <person name="Lim Y.-L."/>
            <person name="Yin W.-F."/>
            <person name="Chan K.-G."/>
        </authorList>
    </citation>
    <scope>NUCLEOTIDE SEQUENCE</scope>
    <source>
        <strain evidence="1">DSM 23572</strain>
        <plasmid evidence="1">pPF72-1</plasmid>
    </source>
</reference>
<proteinExistence type="predicted"/>
<organism evidence="1 2">
    <name type="scientific">Pandoraea faecigallinarum</name>
    <dbReference type="NCBI Taxonomy" id="656179"/>
    <lineage>
        <taxon>Bacteria</taxon>
        <taxon>Pseudomonadati</taxon>
        <taxon>Pseudomonadota</taxon>
        <taxon>Betaproteobacteria</taxon>
        <taxon>Burkholderiales</taxon>
        <taxon>Burkholderiaceae</taxon>
        <taxon>Pandoraea</taxon>
    </lineage>
</organism>
<dbReference type="KEGG" id="pfg:AB870_24345"/>
<keyword evidence="1" id="KW-0614">Plasmid</keyword>
<evidence type="ECO:0000313" key="1">
    <source>
        <dbReference type="EMBL" id="AKM33327.1"/>
    </source>
</evidence>
<dbReference type="Proteomes" id="UP000035651">
    <property type="component" value="Plasmid pPF72-1"/>
</dbReference>
<geneLocation type="plasmid" evidence="1 2">
    <name>pPF72-1</name>
</geneLocation>
<dbReference type="PATRIC" id="fig|656179.3.peg.5226"/>
<keyword evidence="2" id="KW-1185">Reference proteome</keyword>
<evidence type="ECO:0000313" key="2">
    <source>
        <dbReference type="Proteomes" id="UP000035651"/>
    </source>
</evidence>
<protein>
    <submittedName>
        <fullName evidence="1">Uncharacterized protein</fullName>
    </submittedName>
</protein>